<dbReference type="InterPro" id="IPR025101">
    <property type="entry name" value="DUF4012"/>
</dbReference>
<feature type="transmembrane region" description="Helical" evidence="5">
    <location>
        <begin position="458"/>
        <end position="478"/>
    </location>
</feature>
<evidence type="ECO:0000256" key="2">
    <source>
        <dbReference type="ARBA" id="ARBA00022793"/>
    </source>
</evidence>
<keyword evidence="5" id="KW-1133">Transmembrane helix</keyword>
<dbReference type="SUPFAM" id="SSF51735">
    <property type="entry name" value="NAD(P)-binding Rossmann-fold domains"/>
    <property type="match status" value="1"/>
</dbReference>
<organism evidence="7 8">
    <name type="scientific">Candidatus Dojkabacteria bacterium</name>
    <dbReference type="NCBI Taxonomy" id="2099670"/>
    <lineage>
        <taxon>Bacteria</taxon>
        <taxon>Candidatus Dojkabacteria</taxon>
    </lineage>
</organism>
<dbReference type="GO" id="GO:0070403">
    <property type="term" value="F:NAD+ binding"/>
    <property type="evidence" value="ECO:0007669"/>
    <property type="project" value="InterPro"/>
</dbReference>
<keyword evidence="2" id="KW-0210">Decarboxylase</keyword>
<keyword evidence="5" id="KW-0472">Membrane</keyword>
<dbReference type="AlphaFoldDB" id="A0A955L5Q7"/>
<dbReference type="GO" id="GO:0042732">
    <property type="term" value="P:D-xylose metabolic process"/>
    <property type="evidence" value="ECO:0007669"/>
    <property type="project" value="InterPro"/>
</dbReference>
<dbReference type="EMBL" id="JAGQLK010000081">
    <property type="protein sequence ID" value="MCA9383512.1"/>
    <property type="molecule type" value="Genomic_DNA"/>
</dbReference>
<keyword evidence="3" id="KW-0520">NAD</keyword>
<name>A0A955L5Q7_9BACT</name>
<proteinExistence type="predicted"/>
<dbReference type="PANTHER" id="PTHR43078:SF6">
    <property type="entry name" value="UDP-GLUCURONIC ACID DECARBOXYLASE 1"/>
    <property type="match status" value="1"/>
</dbReference>
<evidence type="ECO:0000256" key="1">
    <source>
        <dbReference type="ARBA" id="ARBA00001911"/>
    </source>
</evidence>
<dbReference type="Pfam" id="PF13196">
    <property type="entry name" value="DUF4012"/>
    <property type="match status" value="1"/>
</dbReference>
<dbReference type="Gene3D" id="3.40.50.720">
    <property type="entry name" value="NAD(P)-binding Rossmann-like Domain"/>
    <property type="match status" value="1"/>
</dbReference>
<dbReference type="GO" id="GO:0005737">
    <property type="term" value="C:cytoplasm"/>
    <property type="evidence" value="ECO:0007669"/>
    <property type="project" value="TreeGrafter"/>
</dbReference>
<dbReference type="Gene3D" id="3.90.25.10">
    <property type="entry name" value="UDP-galactose 4-epimerase, domain 1"/>
    <property type="match status" value="1"/>
</dbReference>
<dbReference type="Pfam" id="PF01370">
    <property type="entry name" value="Epimerase"/>
    <property type="match status" value="1"/>
</dbReference>
<evidence type="ECO:0000256" key="3">
    <source>
        <dbReference type="ARBA" id="ARBA00023027"/>
    </source>
</evidence>
<evidence type="ECO:0000256" key="5">
    <source>
        <dbReference type="SAM" id="Phobius"/>
    </source>
</evidence>
<comment type="caution">
    <text evidence="7">The sequence shown here is derived from an EMBL/GenBank/DDBJ whole genome shotgun (WGS) entry which is preliminary data.</text>
</comment>
<feature type="transmembrane region" description="Helical" evidence="5">
    <location>
        <begin position="429"/>
        <end position="446"/>
    </location>
</feature>
<accession>A0A955L5Q7</accession>
<evidence type="ECO:0000313" key="8">
    <source>
        <dbReference type="Proteomes" id="UP000783287"/>
    </source>
</evidence>
<dbReference type="InterPro" id="IPR001509">
    <property type="entry name" value="Epimerase_deHydtase"/>
</dbReference>
<keyword evidence="4" id="KW-0456">Lyase</keyword>
<reference evidence="7" key="2">
    <citation type="journal article" date="2021" name="Microbiome">
        <title>Successional dynamics and alternative stable states in a saline activated sludge microbial community over 9 years.</title>
        <authorList>
            <person name="Wang Y."/>
            <person name="Ye J."/>
            <person name="Ju F."/>
            <person name="Liu L."/>
            <person name="Boyd J.A."/>
            <person name="Deng Y."/>
            <person name="Parks D.H."/>
            <person name="Jiang X."/>
            <person name="Yin X."/>
            <person name="Woodcroft B.J."/>
            <person name="Tyson G.W."/>
            <person name="Hugenholtz P."/>
            <person name="Polz M.F."/>
            <person name="Zhang T."/>
        </authorList>
    </citation>
    <scope>NUCLEOTIDE SEQUENCE</scope>
    <source>
        <strain evidence="7">HKST-UBA14</strain>
    </source>
</reference>
<feature type="domain" description="NAD-dependent epimerase/dehydratase" evidence="6">
    <location>
        <begin position="26"/>
        <end position="241"/>
    </location>
</feature>
<sequence length="1066" mass="121774">MSKIRKLHSTSRYPTTLLIRGADPLGIEIAKSLLEQGGYVIIIDYEGEQSRENLEELKDYKMLTLLDFSAIDSIEEDLRRLDYVFYLQHKATDFEEKIASQEFLQFSNYLDTVLDLTAKFEAKFLLTTAVKAHQMIVSRKQLDLNYFTGNEETHTIYTEFETQRYAESLVKEYQEKVGIDARVIRLGELIGKGIEVNPNSNLIKIILDGLHSDYLTIPGDGLESDYYIHNLDAAYGILKAQFSLNTKGKIYTLANEEEVTILSIAYKLLDLLESPKDIRFKEDDHSLPPLKLYKPAPNLTQIGWKPRVNFERALAQTIDYLKFGTVKVVEAEEVIIDDSEDTKQVGTEEDPQVQEVKHLKDKLKDFFFVAEEVEDEKPKDSSNEGKHENLDDALSRLIAERKSQEKARKGSIILANNKLRDKFKPKKDLTTFQKISLFVNSIFIWFQRRFLFLKNITVTDFIFGMIGFFAFVVIYFLLISPLFSLAKNLFFINGNINGLEQAMANQDYVEARTFNSGLKSNLIEAQERTEELQYLFDVFGQHDLYINTQNLLGNSVQYFDGYDEVLVALEPLGEYLNNYQPGVQYSFSRDNTLTISSDQDFSEQINSIKSNSRLMSVGITKIEKSQQEILDNFEKMPSEVQEYFFQDFENITTNYESLVFLDNTYKYLPGLLGDSGNMNYLLVIQDNSRYSASGGEIAGFMSITIDNGVIKTIDVIPVEDLDQEIGEYNISDTVYSQINLLSNEDVNSQNITISDLGYISDQQTYLETVERIYSLEQNKRIDMTVSMNLNVLQSILENRGELVFEQINFNADNMLTNINLLMGENVGEEQRNTIIVNVFAVLMERELNDIGNSHSIISTILADKSSAGDMAYYSSDVELANYLSILSSQQFVSKDVLEFGLNYDHETVTTDKYPVVTLVAKVHLNADYTTEKEVELSLSGVSNYSNSYLCTPNGSKGFDFSEVEDSLVTTTFSLDKTCFIFQEDDDLRYKVDFDTVAFDNRVDTLYNYSLELVKNNGVFANYEIEFTFDPELTVVPEDSNYTKQGDAFLYSAGGFEGEQIFKFNIN</sequence>
<dbReference type="InterPro" id="IPR044516">
    <property type="entry name" value="UXS-like"/>
</dbReference>
<gene>
    <name evidence="7" type="ORF">KC909_04045</name>
</gene>
<evidence type="ECO:0000256" key="4">
    <source>
        <dbReference type="ARBA" id="ARBA00023239"/>
    </source>
</evidence>
<dbReference type="InterPro" id="IPR036291">
    <property type="entry name" value="NAD(P)-bd_dom_sf"/>
</dbReference>
<evidence type="ECO:0000313" key="7">
    <source>
        <dbReference type="EMBL" id="MCA9383512.1"/>
    </source>
</evidence>
<keyword evidence="5" id="KW-0812">Transmembrane</keyword>
<dbReference type="Proteomes" id="UP000783287">
    <property type="component" value="Unassembled WGS sequence"/>
</dbReference>
<dbReference type="PANTHER" id="PTHR43078">
    <property type="entry name" value="UDP-GLUCURONIC ACID DECARBOXYLASE-RELATED"/>
    <property type="match status" value="1"/>
</dbReference>
<reference evidence="7" key="1">
    <citation type="submission" date="2020-04" db="EMBL/GenBank/DDBJ databases">
        <authorList>
            <person name="Zhang T."/>
        </authorList>
    </citation>
    <scope>NUCLEOTIDE SEQUENCE</scope>
    <source>
        <strain evidence="7">HKST-UBA14</strain>
    </source>
</reference>
<comment type="cofactor">
    <cofactor evidence="1">
        <name>NAD(+)</name>
        <dbReference type="ChEBI" id="CHEBI:57540"/>
    </cofactor>
</comment>
<dbReference type="GO" id="GO:0048040">
    <property type="term" value="F:UDP-glucuronate decarboxylase activity"/>
    <property type="evidence" value="ECO:0007669"/>
    <property type="project" value="TreeGrafter"/>
</dbReference>
<evidence type="ECO:0000259" key="6">
    <source>
        <dbReference type="Pfam" id="PF01370"/>
    </source>
</evidence>
<protein>
    <submittedName>
        <fullName evidence="7">DUF4012 domain-containing protein</fullName>
    </submittedName>
</protein>